<protein>
    <submittedName>
        <fullName evidence="1">Uncharacterized protein</fullName>
    </submittedName>
</protein>
<accession>A0A1P8WH94</accession>
<name>A0A1P8WH94_9PLAN</name>
<sequence>MSLRNTLEEVAANLVVGFSNEIDNSLKADCALIGSQPALQDAGAEIAAAIMGRPRTAQDSIGARAPIPPMESVFHTIPGPRVIEVEAIRRLS</sequence>
<dbReference type="EMBL" id="CP017641">
    <property type="protein sequence ID" value="APZ93413.1"/>
    <property type="molecule type" value="Genomic_DNA"/>
</dbReference>
<gene>
    <name evidence="1" type="ORF">Fuma_03030</name>
</gene>
<proteinExistence type="predicted"/>
<evidence type="ECO:0000313" key="2">
    <source>
        <dbReference type="Proteomes" id="UP000187735"/>
    </source>
</evidence>
<dbReference type="Proteomes" id="UP000187735">
    <property type="component" value="Chromosome"/>
</dbReference>
<reference evidence="1 2" key="1">
    <citation type="journal article" date="2016" name="Front. Microbiol.">
        <title>Fuerstia marisgermanicae gen. nov., sp. nov., an Unusual Member of the Phylum Planctomycetes from the German Wadden Sea.</title>
        <authorList>
            <person name="Kohn T."/>
            <person name="Heuer A."/>
            <person name="Jogler M."/>
            <person name="Vollmers J."/>
            <person name="Boedeker C."/>
            <person name="Bunk B."/>
            <person name="Rast P."/>
            <person name="Borchert D."/>
            <person name="Glockner I."/>
            <person name="Freese H.M."/>
            <person name="Klenk H.P."/>
            <person name="Overmann J."/>
            <person name="Kaster A.K."/>
            <person name="Rohde M."/>
            <person name="Wiegand S."/>
            <person name="Jogler C."/>
        </authorList>
    </citation>
    <scope>NUCLEOTIDE SEQUENCE [LARGE SCALE GENOMIC DNA]</scope>
    <source>
        <strain evidence="1 2">NH11</strain>
    </source>
</reference>
<dbReference type="STRING" id="1891926.Fuma_03030"/>
<dbReference type="RefSeq" id="WP_077024875.1">
    <property type="nucleotide sequence ID" value="NZ_CP017641.1"/>
</dbReference>
<evidence type="ECO:0000313" key="1">
    <source>
        <dbReference type="EMBL" id="APZ93413.1"/>
    </source>
</evidence>
<dbReference type="AlphaFoldDB" id="A0A1P8WH94"/>
<dbReference type="KEGG" id="fmr:Fuma_03030"/>
<keyword evidence="2" id="KW-1185">Reference proteome</keyword>
<organism evidence="1 2">
    <name type="scientific">Fuerstiella marisgermanici</name>
    <dbReference type="NCBI Taxonomy" id="1891926"/>
    <lineage>
        <taxon>Bacteria</taxon>
        <taxon>Pseudomonadati</taxon>
        <taxon>Planctomycetota</taxon>
        <taxon>Planctomycetia</taxon>
        <taxon>Planctomycetales</taxon>
        <taxon>Planctomycetaceae</taxon>
        <taxon>Fuerstiella</taxon>
    </lineage>
</organism>